<dbReference type="InterPro" id="IPR000182">
    <property type="entry name" value="GNAT_dom"/>
</dbReference>
<keyword evidence="4" id="KW-1185">Reference proteome</keyword>
<comment type="caution">
    <text evidence="3">The sequence shown here is derived from an EMBL/GenBank/DDBJ whole genome shotgun (WGS) entry which is preliminary data.</text>
</comment>
<dbReference type="Pfam" id="PF13302">
    <property type="entry name" value="Acetyltransf_3"/>
    <property type="match status" value="1"/>
</dbReference>
<feature type="domain" description="N-acetyltransferase" evidence="2">
    <location>
        <begin position="34"/>
        <end position="200"/>
    </location>
</feature>
<dbReference type="InterPro" id="IPR051531">
    <property type="entry name" value="N-acetyltransferase"/>
</dbReference>
<dbReference type="GO" id="GO:0016747">
    <property type="term" value="F:acyltransferase activity, transferring groups other than amino-acyl groups"/>
    <property type="evidence" value="ECO:0007669"/>
    <property type="project" value="InterPro"/>
</dbReference>
<name>A0A436ZMT6_ARTFL</name>
<evidence type="ECO:0000313" key="3">
    <source>
        <dbReference type="EMBL" id="RVD80193.1"/>
    </source>
</evidence>
<reference evidence="3 4" key="1">
    <citation type="submission" date="2019-01" db="EMBL/GenBank/DDBJ databases">
        <title>Intercellular communication is required for trap formation in the nematode-trapping fungus Duddingtonia flagrans.</title>
        <authorList>
            <person name="Youssar L."/>
            <person name="Wernet V."/>
            <person name="Hensel N."/>
            <person name="Hildebrandt H.-G."/>
            <person name="Fischer R."/>
        </authorList>
    </citation>
    <scope>NUCLEOTIDE SEQUENCE [LARGE SCALE GENOMIC DNA]</scope>
    <source>
        <strain evidence="3 4">CBS H-5679</strain>
    </source>
</reference>
<gene>
    <name evidence="3" type="ORF">DFL_008098</name>
</gene>
<evidence type="ECO:0000256" key="1">
    <source>
        <dbReference type="SAM" id="MobiDB-lite"/>
    </source>
</evidence>
<protein>
    <recommendedName>
        <fullName evidence="2">N-acetyltransferase domain-containing protein</fullName>
    </recommendedName>
</protein>
<dbReference type="PANTHER" id="PTHR43792">
    <property type="entry name" value="GNAT FAMILY, PUTATIVE (AFU_ORTHOLOGUE AFUA_3G00765)-RELATED-RELATED"/>
    <property type="match status" value="1"/>
</dbReference>
<feature type="region of interest" description="Disordered" evidence="1">
    <location>
        <begin position="1"/>
        <end position="22"/>
    </location>
</feature>
<dbReference type="VEuPathDB" id="FungiDB:DFL_008098"/>
<dbReference type="EMBL" id="SAEB01000012">
    <property type="protein sequence ID" value="RVD80193.1"/>
    <property type="molecule type" value="Genomic_DNA"/>
</dbReference>
<evidence type="ECO:0000259" key="2">
    <source>
        <dbReference type="PROSITE" id="PS51186"/>
    </source>
</evidence>
<evidence type="ECO:0000313" key="4">
    <source>
        <dbReference type="Proteomes" id="UP000283090"/>
    </source>
</evidence>
<dbReference type="PROSITE" id="PS51186">
    <property type="entry name" value="GNAT"/>
    <property type="match status" value="1"/>
</dbReference>
<dbReference type="InterPro" id="IPR016181">
    <property type="entry name" value="Acyl_CoA_acyltransferase"/>
</dbReference>
<dbReference type="SUPFAM" id="SSF55729">
    <property type="entry name" value="Acyl-CoA N-acyltransferases (Nat)"/>
    <property type="match status" value="1"/>
</dbReference>
<organism evidence="3 4">
    <name type="scientific">Arthrobotrys flagrans</name>
    <name type="common">Nematode-trapping fungus</name>
    <name type="synonym">Trichothecium flagrans</name>
    <dbReference type="NCBI Taxonomy" id="97331"/>
    <lineage>
        <taxon>Eukaryota</taxon>
        <taxon>Fungi</taxon>
        <taxon>Dikarya</taxon>
        <taxon>Ascomycota</taxon>
        <taxon>Pezizomycotina</taxon>
        <taxon>Orbiliomycetes</taxon>
        <taxon>Orbiliales</taxon>
        <taxon>Orbiliaceae</taxon>
        <taxon>Arthrobotrys</taxon>
    </lineage>
</organism>
<dbReference type="AlphaFoldDB" id="A0A436ZMT6"/>
<accession>A0A436ZMT6</accession>
<sequence length="203" mass="22863">MINISKMENMPKDGPRSPLEPIPETALPLPFDDYFLSSLKPSDFPRLVELYNSDLAFILLSPPYPYTFDDAQWFNDNRAHTRFPSYPETQEAWVIRSKPHNGILVGICGTHPVPGQSGHHFKLGYFLAPEFRGKGIMPTVVTEVLKKFPGAIFDAEAEVANLGSQKVLEKCGFQYIEGGNFEETWPVSKGGEVRQILKFVKQC</sequence>
<dbReference type="GeneID" id="93590409"/>
<dbReference type="STRING" id="97331.A0A436ZMT6"/>
<dbReference type="Gene3D" id="3.40.630.30">
    <property type="match status" value="1"/>
</dbReference>
<proteinExistence type="predicted"/>
<dbReference type="Proteomes" id="UP000283090">
    <property type="component" value="Unassembled WGS sequence"/>
</dbReference>
<dbReference type="OrthoDB" id="630895at2759"/>
<dbReference type="RefSeq" id="XP_067485737.1">
    <property type="nucleotide sequence ID" value="XM_067637783.1"/>
</dbReference>